<dbReference type="SMART" id="SM00849">
    <property type="entry name" value="Lactamase_B"/>
    <property type="match status" value="1"/>
</dbReference>
<dbReference type="OrthoDB" id="341300at2759"/>
<dbReference type="SUPFAM" id="SSF56281">
    <property type="entry name" value="Metallo-hydrolase/oxidoreductase"/>
    <property type="match status" value="1"/>
</dbReference>
<dbReference type="EMBL" id="MLAK01000958">
    <property type="protein sequence ID" value="OHT00379.1"/>
    <property type="molecule type" value="Genomic_DNA"/>
</dbReference>
<evidence type="ECO:0000313" key="2">
    <source>
        <dbReference type="EMBL" id="OHT00379.1"/>
    </source>
</evidence>
<dbReference type="RefSeq" id="XP_068353515.1">
    <property type="nucleotide sequence ID" value="XM_068508796.1"/>
</dbReference>
<comment type="caution">
    <text evidence="2">The sequence shown here is derived from an EMBL/GenBank/DDBJ whole genome shotgun (WGS) entry which is preliminary data.</text>
</comment>
<name>A0A1J4JMT1_9EUKA</name>
<dbReference type="InterPro" id="IPR036866">
    <property type="entry name" value="RibonucZ/Hydroxyglut_hydro"/>
</dbReference>
<evidence type="ECO:0000313" key="3">
    <source>
        <dbReference type="Proteomes" id="UP000179807"/>
    </source>
</evidence>
<dbReference type="VEuPathDB" id="TrichDB:TRFO_32966"/>
<dbReference type="PANTHER" id="PTHR42663">
    <property type="entry name" value="HYDROLASE C777.06C-RELATED-RELATED"/>
    <property type="match status" value="1"/>
</dbReference>
<protein>
    <submittedName>
        <fullName evidence="2">Beta-lactamase domain-containing protein</fullName>
    </submittedName>
</protein>
<reference evidence="2" key="1">
    <citation type="submission" date="2016-10" db="EMBL/GenBank/DDBJ databases">
        <authorList>
            <person name="Benchimol M."/>
            <person name="Almeida L.G."/>
            <person name="Vasconcelos A.T."/>
            <person name="Perreira-Neves A."/>
            <person name="Rosa I.A."/>
            <person name="Tasca T."/>
            <person name="Bogo M.R."/>
            <person name="de Souza W."/>
        </authorList>
    </citation>
    <scope>NUCLEOTIDE SEQUENCE [LARGE SCALE GENOMIC DNA]</scope>
    <source>
        <strain evidence="2">K</strain>
    </source>
</reference>
<organism evidence="2 3">
    <name type="scientific">Tritrichomonas foetus</name>
    <dbReference type="NCBI Taxonomy" id="1144522"/>
    <lineage>
        <taxon>Eukaryota</taxon>
        <taxon>Metamonada</taxon>
        <taxon>Parabasalia</taxon>
        <taxon>Tritrichomonadida</taxon>
        <taxon>Tritrichomonadidae</taxon>
        <taxon>Tritrichomonas</taxon>
    </lineage>
</organism>
<feature type="domain" description="Metallo-beta-lactamase" evidence="1">
    <location>
        <begin position="36"/>
        <end position="223"/>
    </location>
</feature>
<dbReference type="InterPro" id="IPR001279">
    <property type="entry name" value="Metallo-B-lactamas"/>
</dbReference>
<dbReference type="Proteomes" id="UP000179807">
    <property type="component" value="Unassembled WGS sequence"/>
</dbReference>
<dbReference type="Gene3D" id="3.60.15.10">
    <property type="entry name" value="Ribonuclease Z/Hydroxyacylglutathione hydrolase-like"/>
    <property type="match status" value="1"/>
</dbReference>
<sequence>MTATLELLGTGMSHGVPVLGCQCETCTSDDPHDNRLRTSALLRGPETTVLIDCGADFRVQALRTHLLKFNAALITHIHADHIFGLDDLRVFSTKEPFPLFASEIAINDIVEHFDYIFKVTQVGGGKPNFDLQKIEGPFKIGEFTIVPIPLNHDYPNTLGYRIGNTAYLTDLSGMPISSYHLLHGVDQIVIDAVCLGKVKNHLGFREALDIIEKIKPKKAFFTHISHSMKHQKIQEFIDKMVNEREGLKGIEISPGYDGLVIDNVIYK</sequence>
<dbReference type="CDD" id="cd16279">
    <property type="entry name" value="metallo-hydrolase-like_MBL-fold"/>
    <property type="match status" value="1"/>
</dbReference>
<dbReference type="GeneID" id="94843500"/>
<evidence type="ECO:0000259" key="1">
    <source>
        <dbReference type="SMART" id="SM00849"/>
    </source>
</evidence>
<dbReference type="PANTHER" id="PTHR42663:SF6">
    <property type="entry name" value="HYDROLASE C777.06C-RELATED"/>
    <property type="match status" value="1"/>
</dbReference>
<accession>A0A1J4JMT1</accession>
<proteinExistence type="predicted"/>
<gene>
    <name evidence="2" type="ORF">TRFO_32966</name>
</gene>
<keyword evidence="3" id="KW-1185">Reference proteome</keyword>
<dbReference type="AlphaFoldDB" id="A0A1J4JMT1"/>
<dbReference type="Pfam" id="PF12706">
    <property type="entry name" value="Lactamase_B_2"/>
    <property type="match status" value="1"/>
</dbReference>